<dbReference type="GeneID" id="28819928"/>
<proteinExistence type="predicted"/>
<feature type="compositionally biased region" description="Basic and acidic residues" evidence="3">
    <location>
        <begin position="15"/>
        <end position="33"/>
    </location>
</feature>
<name>A0A132B4J1_MOLSC</name>
<dbReference type="PROSITE" id="PS50102">
    <property type="entry name" value="RRM"/>
    <property type="match status" value="1"/>
</dbReference>
<organism evidence="5 6">
    <name type="scientific">Mollisia scopiformis</name>
    <name type="common">Conifer needle endophyte fungus</name>
    <name type="synonym">Phialocephala scopiformis</name>
    <dbReference type="NCBI Taxonomy" id="149040"/>
    <lineage>
        <taxon>Eukaryota</taxon>
        <taxon>Fungi</taxon>
        <taxon>Dikarya</taxon>
        <taxon>Ascomycota</taxon>
        <taxon>Pezizomycotina</taxon>
        <taxon>Leotiomycetes</taxon>
        <taxon>Helotiales</taxon>
        <taxon>Mollisiaceae</taxon>
        <taxon>Mollisia</taxon>
    </lineage>
</organism>
<dbReference type="RefSeq" id="XP_018061671.1">
    <property type="nucleotide sequence ID" value="XM_018210202.1"/>
</dbReference>
<dbReference type="Pfam" id="PF00076">
    <property type="entry name" value="RRM_1"/>
    <property type="match status" value="1"/>
</dbReference>
<dbReference type="GO" id="GO:0042274">
    <property type="term" value="P:ribosomal small subunit biogenesis"/>
    <property type="evidence" value="ECO:0007669"/>
    <property type="project" value="TreeGrafter"/>
</dbReference>
<protein>
    <recommendedName>
        <fullName evidence="4">RRM domain-containing protein</fullName>
    </recommendedName>
</protein>
<evidence type="ECO:0000256" key="1">
    <source>
        <dbReference type="ARBA" id="ARBA00022884"/>
    </source>
</evidence>
<feature type="region of interest" description="Disordered" evidence="3">
    <location>
        <begin position="1"/>
        <end position="87"/>
    </location>
</feature>
<dbReference type="OrthoDB" id="167718at2759"/>
<evidence type="ECO:0000313" key="5">
    <source>
        <dbReference type="EMBL" id="KUJ07316.1"/>
    </source>
</evidence>
<dbReference type="InterPro" id="IPR035979">
    <property type="entry name" value="RBD_domain_sf"/>
</dbReference>
<reference evidence="5 6" key="1">
    <citation type="submission" date="2015-10" db="EMBL/GenBank/DDBJ databases">
        <title>Full genome of DAOMC 229536 Phialocephala scopiformis, a fungal endophyte of spruce producing the potent anti-insectan compound rugulosin.</title>
        <authorList>
            <consortium name="DOE Joint Genome Institute"/>
            <person name="Walker A.K."/>
            <person name="Frasz S.L."/>
            <person name="Seifert K.A."/>
            <person name="Miller J.D."/>
            <person name="Mondo S.J."/>
            <person name="Labutti K."/>
            <person name="Lipzen A."/>
            <person name="Dockter R."/>
            <person name="Kennedy M."/>
            <person name="Grigoriev I.V."/>
            <person name="Spatafora J.W."/>
        </authorList>
    </citation>
    <scope>NUCLEOTIDE SEQUENCE [LARGE SCALE GENOMIC DNA]</scope>
    <source>
        <strain evidence="5 6">CBS 120377</strain>
    </source>
</reference>
<feature type="compositionally biased region" description="Basic residues" evidence="3">
    <location>
        <begin position="60"/>
        <end position="73"/>
    </location>
</feature>
<dbReference type="Proteomes" id="UP000070700">
    <property type="component" value="Unassembled WGS sequence"/>
</dbReference>
<dbReference type="InParanoid" id="A0A132B4J1"/>
<dbReference type="CDD" id="cd12400">
    <property type="entry name" value="RRM_Nop6"/>
    <property type="match status" value="1"/>
</dbReference>
<gene>
    <name evidence="5" type="ORF">LY89DRAFT_601514</name>
</gene>
<dbReference type="AlphaFoldDB" id="A0A132B4J1"/>
<accession>A0A132B4J1</accession>
<dbReference type="EMBL" id="KQ947440">
    <property type="protein sequence ID" value="KUJ07316.1"/>
    <property type="molecule type" value="Genomic_DNA"/>
</dbReference>
<dbReference type="InterPro" id="IPR000504">
    <property type="entry name" value="RRM_dom"/>
</dbReference>
<evidence type="ECO:0000256" key="2">
    <source>
        <dbReference type="PROSITE-ProRule" id="PRU00176"/>
    </source>
</evidence>
<feature type="compositionally biased region" description="Basic residues" evidence="3">
    <location>
        <begin position="233"/>
        <end position="243"/>
    </location>
</feature>
<feature type="compositionally biased region" description="Basic and acidic residues" evidence="3">
    <location>
        <begin position="46"/>
        <end position="59"/>
    </location>
</feature>
<dbReference type="FunFam" id="3.30.70.330:FF:000376">
    <property type="entry name" value="Putative RNA binding protein"/>
    <property type="match status" value="1"/>
</dbReference>
<dbReference type="SMART" id="SM00360">
    <property type="entry name" value="RRM"/>
    <property type="match status" value="1"/>
</dbReference>
<dbReference type="FunCoup" id="A0A132B4J1">
    <property type="interactions" value="318"/>
</dbReference>
<dbReference type="InterPro" id="IPR012677">
    <property type="entry name" value="Nucleotide-bd_a/b_plait_sf"/>
</dbReference>
<keyword evidence="6" id="KW-1185">Reference proteome</keyword>
<dbReference type="InterPro" id="IPR034228">
    <property type="entry name" value="Nop6_RRM"/>
</dbReference>
<dbReference type="GO" id="GO:0019843">
    <property type="term" value="F:rRNA binding"/>
    <property type="evidence" value="ECO:0007669"/>
    <property type="project" value="TreeGrafter"/>
</dbReference>
<evidence type="ECO:0000313" key="6">
    <source>
        <dbReference type="Proteomes" id="UP000070700"/>
    </source>
</evidence>
<evidence type="ECO:0000256" key="3">
    <source>
        <dbReference type="SAM" id="MobiDB-lite"/>
    </source>
</evidence>
<dbReference type="SUPFAM" id="SSF54928">
    <property type="entry name" value="RNA-binding domain, RBD"/>
    <property type="match status" value="1"/>
</dbReference>
<sequence length="243" mass="26699">MADASEAPKKSKKERKAERRAKETAANGTKKEDDAVEPVVETNSDGVKKEKPETAEDKKSKKNNRNREKKRKGVVTNGDAAATGEEKDKKPARFIVFVGNLPFTATTESITSHFASVHPQSVRHLTKKEDPTKSKGCAFVEFAGYDHMKTCLKLMHHSTFDDGKSAPRKINVELTAGGGGNTKERKTKIEAKNAKLNEERIRKIHEEEKAKLVKAAEGGKNGAAAIDESAIHPSRRGRVPTMN</sequence>
<keyword evidence="1 2" id="KW-0694">RNA-binding</keyword>
<evidence type="ECO:0000259" key="4">
    <source>
        <dbReference type="PROSITE" id="PS50102"/>
    </source>
</evidence>
<dbReference type="STRING" id="149040.A0A132B4J1"/>
<dbReference type="GO" id="GO:0005730">
    <property type="term" value="C:nucleolus"/>
    <property type="evidence" value="ECO:0007669"/>
    <property type="project" value="TreeGrafter"/>
</dbReference>
<feature type="domain" description="RRM" evidence="4">
    <location>
        <begin position="94"/>
        <end position="177"/>
    </location>
</feature>
<dbReference type="PANTHER" id="PTHR23236:SF51">
    <property type="entry name" value="NUCLEOLAR PROTEIN 6"/>
    <property type="match status" value="1"/>
</dbReference>
<feature type="region of interest" description="Disordered" evidence="3">
    <location>
        <begin position="219"/>
        <end position="243"/>
    </location>
</feature>
<dbReference type="KEGG" id="psco:LY89DRAFT_601514"/>
<dbReference type="Gene3D" id="3.30.70.330">
    <property type="match status" value="1"/>
</dbReference>
<dbReference type="PANTHER" id="PTHR23236">
    <property type="entry name" value="EUKARYOTIC TRANSLATION INITIATION FACTOR 4B/4H"/>
    <property type="match status" value="1"/>
</dbReference>